<protein>
    <recommendedName>
        <fullName evidence="9">General secretion pathway protein F</fullName>
    </recommendedName>
</protein>
<evidence type="ECO:0000313" key="13">
    <source>
        <dbReference type="EMBL" id="EMP9432963.1"/>
    </source>
</evidence>
<dbReference type="PRINTS" id="PR00812">
    <property type="entry name" value="BCTERIALGSPF"/>
</dbReference>
<dbReference type="InterPro" id="IPR003004">
    <property type="entry name" value="GspF/PilC"/>
</dbReference>
<dbReference type="GO" id="GO:0005886">
    <property type="term" value="C:plasma membrane"/>
    <property type="evidence" value="ECO:0007669"/>
    <property type="project" value="UniProtKB-SubCell"/>
</dbReference>
<dbReference type="AlphaFoldDB" id="A0AAI9I063"/>
<keyword evidence="8 11" id="KW-0472">Membrane</keyword>
<reference evidence="13" key="1">
    <citation type="submission" date="2024-02" db="EMBL/GenBank/DDBJ databases">
        <authorList>
            <consortium name="Clinical and Environmental Microbiology Branch: Whole genome sequencing antimicrobial resistance pathogens in the healthcare setting"/>
        </authorList>
    </citation>
    <scope>NUCLEOTIDE SEQUENCE</scope>
    <source>
        <strain evidence="13">2020GO-00142</strain>
    </source>
</reference>
<comment type="function">
    <text evidence="1">Component of the type II secretion system inner membrane complex required for the energy-dependent secretion of extracellular factors such as proteases and toxins from the periplasm.</text>
</comment>
<dbReference type="PANTHER" id="PTHR30012:SF0">
    <property type="entry name" value="TYPE II SECRETION SYSTEM PROTEIN F-RELATED"/>
    <property type="match status" value="1"/>
</dbReference>
<dbReference type="EMBL" id="AAZDVE040000012">
    <property type="protein sequence ID" value="EMP9432963.1"/>
    <property type="molecule type" value="Genomic_DNA"/>
</dbReference>
<dbReference type="GO" id="GO:0009306">
    <property type="term" value="P:protein secretion"/>
    <property type="evidence" value="ECO:0007669"/>
    <property type="project" value="InterPro"/>
</dbReference>
<evidence type="ECO:0000256" key="1">
    <source>
        <dbReference type="ARBA" id="ARBA00002684"/>
    </source>
</evidence>
<evidence type="ECO:0000256" key="2">
    <source>
        <dbReference type="ARBA" id="ARBA00004651"/>
    </source>
</evidence>
<organism evidence="13">
    <name type="scientific">Providencia stuartii</name>
    <dbReference type="NCBI Taxonomy" id="588"/>
    <lineage>
        <taxon>Bacteria</taxon>
        <taxon>Pseudomonadati</taxon>
        <taxon>Pseudomonadota</taxon>
        <taxon>Gammaproteobacteria</taxon>
        <taxon>Enterobacterales</taxon>
        <taxon>Morganellaceae</taxon>
        <taxon>Providencia</taxon>
    </lineage>
</organism>
<gene>
    <name evidence="13" type="ORF">JRA39_002012</name>
</gene>
<evidence type="ECO:0000256" key="8">
    <source>
        <dbReference type="ARBA" id="ARBA00023136"/>
    </source>
</evidence>
<dbReference type="InterPro" id="IPR042094">
    <property type="entry name" value="T2SS_GspF_sf"/>
</dbReference>
<evidence type="ECO:0000256" key="5">
    <source>
        <dbReference type="ARBA" id="ARBA00022475"/>
    </source>
</evidence>
<keyword evidence="7 11" id="KW-1133">Transmembrane helix</keyword>
<name>A0AAI9I063_PROST</name>
<evidence type="ECO:0000256" key="6">
    <source>
        <dbReference type="ARBA" id="ARBA00022692"/>
    </source>
</evidence>
<dbReference type="Pfam" id="PF00482">
    <property type="entry name" value="T2SSF"/>
    <property type="match status" value="2"/>
</dbReference>
<keyword evidence="4 10" id="KW-0813">Transport</keyword>
<keyword evidence="6 10" id="KW-0812">Transmembrane</keyword>
<comment type="subcellular location">
    <subcellularLocation>
        <location evidence="10">Cell inner membrane</location>
        <topology evidence="10">Multi-pass membrane protein</topology>
    </subcellularLocation>
    <subcellularLocation>
        <location evidence="2">Cell membrane</location>
        <topology evidence="2">Multi-pass membrane protein</topology>
    </subcellularLocation>
</comment>
<comment type="similarity">
    <text evidence="3 10">Belongs to the GSP F family.</text>
</comment>
<evidence type="ECO:0000256" key="3">
    <source>
        <dbReference type="ARBA" id="ARBA00005745"/>
    </source>
</evidence>
<dbReference type="InterPro" id="IPR018076">
    <property type="entry name" value="T2SS_GspF_dom"/>
</dbReference>
<evidence type="ECO:0000256" key="11">
    <source>
        <dbReference type="SAM" id="Phobius"/>
    </source>
</evidence>
<feature type="transmembrane region" description="Helical" evidence="11">
    <location>
        <begin position="163"/>
        <end position="183"/>
    </location>
</feature>
<accession>A0AAI9I063</accession>
<dbReference type="Gene3D" id="1.20.81.30">
    <property type="entry name" value="Type II secretion system (T2SS), domain F"/>
    <property type="match status" value="2"/>
</dbReference>
<evidence type="ECO:0000259" key="12">
    <source>
        <dbReference type="Pfam" id="PF00482"/>
    </source>
</evidence>
<feature type="domain" description="Type II secretion system protein GspF" evidence="12">
    <location>
        <begin position="61"/>
        <end position="184"/>
    </location>
</feature>
<dbReference type="InterPro" id="IPR001992">
    <property type="entry name" value="T2SS_GspF/T4SS_PilC_CS"/>
</dbReference>
<dbReference type="PANTHER" id="PTHR30012">
    <property type="entry name" value="GENERAL SECRETION PATHWAY PROTEIN"/>
    <property type="match status" value="1"/>
</dbReference>
<comment type="caution">
    <text evidence="13">The sequence shown here is derived from an EMBL/GenBank/DDBJ whole genome shotgun (WGS) entry which is preliminary data.</text>
</comment>
<evidence type="ECO:0000256" key="10">
    <source>
        <dbReference type="RuleBase" id="RU003923"/>
    </source>
</evidence>
<sequence>MFIYSYIALSHENNLIKDTIISRNKKSAFIELLESEHTPIQIRFRSLFILNKSNIHYRVHFFYQLNTLLSSGINLLQSLYILQKNIKDPLWRKIIASAIYDLKRGNNLSNNLDKHPNIFTPTIISLVKVAEKTGDYEKTFKIIATMLKHDAEAQKKVIKSLRYPLILVLLSIVLVFIMLIYVLPQFETIYHSFQHELPAITKLMISISNLITQYLVYLLPITLISLSLIWRFNAYFSIFMASLLFYIPPIKKLIEINNLNIFFLTLSSTLGAGLPLTECLKCTAETIHTPIYKKTSLLVYQSVLKGESLSNAVKHNSFFPAIVYQLIAVAEESGQLPHFSQYLFTHFSTQHTALMEKSLKNLEPILLLLMALLVGSIMVAMYLPIFNLGNVITTI</sequence>
<evidence type="ECO:0000256" key="9">
    <source>
        <dbReference type="ARBA" id="ARBA00030750"/>
    </source>
</evidence>
<feature type="transmembrane region" description="Helical" evidence="11">
    <location>
        <begin position="365"/>
        <end position="385"/>
    </location>
</feature>
<feature type="domain" description="Type II secretion system protein GspF" evidence="12">
    <location>
        <begin position="262"/>
        <end position="384"/>
    </location>
</feature>
<dbReference type="PROSITE" id="PS00874">
    <property type="entry name" value="T2SP_F"/>
    <property type="match status" value="1"/>
</dbReference>
<evidence type="ECO:0000256" key="4">
    <source>
        <dbReference type="ARBA" id="ARBA00022448"/>
    </source>
</evidence>
<feature type="transmembrane region" description="Helical" evidence="11">
    <location>
        <begin position="203"/>
        <end position="221"/>
    </location>
</feature>
<proteinExistence type="inferred from homology"/>
<evidence type="ECO:0000256" key="7">
    <source>
        <dbReference type="ARBA" id="ARBA00022989"/>
    </source>
</evidence>
<keyword evidence="5" id="KW-1003">Cell membrane</keyword>